<name>A0A2K3CYJ2_CHLRE</name>
<evidence type="ECO:0000256" key="2">
    <source>
        <dbReference type="ARBA" id="ARBA00023027"/>
    </source>
</evidence>
<organism evidence="5 6">
    <name type="scientific">Chlamydomonas reinhardtii</name>
    <name type="common">Chlamydomonas smithii</name>
    <dbReference type="NCBI Taxonomy" id="3055"/>
    <lineage>
        <taxon>Eukaryota</taxon>
        <taxon>Viridiplantae</taxon>
        <taxon>Chlorophyta</taxon>
        <taxon>core chlorophytes</taxon>
        <taxon>Chlorophyceae</taxon>
        <taxon>CS clade</taxon>
        <taxon>Chlamydomonadales</taxon>
        <taxon>Chlamydomonadaceae</taxon>
        <taxon>Chlamydomonas</taxon>
    </lineage>
</organism>
<dbReference type="FunCoup" id="A0A2K3CYJ2">
    <property type="interactions" value="25"/>
</dbReference>
<feature type="compositionally biased region" description="Gly residues" evidence="3">
    <location>
        <begin position="328"/>
        <end position="337"/>
    </location>
</feature>
<dbReference type="KEGG" id="cre:CHLRE_14g628500v5"/>
<comment type="similarity">
    <text evidence="1">Belongs to the NAD(P)-dependent epimerase/dehydratase family.</text>
</comment>
<feature type="region of interest" description="Disordered" evidence="3">
    <location>
        <begin position="302"/>
        <end position="349"/>
    </location>
</feature>
<dbReference type="Gramene" id="PNW73341">
    <property type="protein sequence ID" value="PNW73341"/>
    <property type="gene ID" value="CHLRE_14g628500v5"/>
</dbReference>
<evidence type="ECO:0000256" key="1">
    <source>
        <dbReference type="ARBA" id="ARBA00007637"/>
    </source>
</evidence>
<keyword evidence="6" id="KW-1185">Reference proteome</keyword>
<feature type="domain" description="NAD-dependent epimerase/dehydratase" evidence="4">
    <location>
        <begin position="147"/>
        <end position="264"/>
    </location>
</feature>
<keyword evidence="2" id="KW-0520">NAD</keyword>
<dbReference type="SUPFAM" id="SSF51735">
    <property type="entry name" value="NAD(P)-binding Rossmann-fold domains"/>
    <property type="match status" value="1"/>
</dbReference>
<dbReference type="Proteomes" id="UP000006906">
    <property type="component" value="Chromosome 14"/>
</dbReference>
<gene>
    <name evidence="5" type="ORF">CHLRE_14g628500v5</name>
</gene>
<reference evidence="5 6" key="1">
    <citation type="journal article" date="2007" name="Science">
        <title>The Chlamydomonas genome reveals the evolution of key animal and plant functions.</title>
        <authorList>
            <person name="Merchant S.S."/>
            <person name="Prochnik S.E."/>
            <person name="Vallon O."/>
            <person name="Harris E.H."/>
            <person name="Karpowicz S.J."/>
            <person name="Witman G.B."/>
            <person name="Terry A."/>
            <person name="Salamov A."/>
            <person name="Fritz-Laylin L.K."/>
            <person name="Marechal-Drouard L."/>
            <person name="Marshall W.F."/>
            <person name="Qu L.H."/>
            <person name="Nelson D.R."/>
            <person name="Sanderfoot A.A."/>
            <person name="Spalding M.H."/>
            <person name="Kapitonov V.V."/>
            <person name="Ren Q."/>
            <person name="Ferris P."/>
            <person name="Lindquist E."/>
            <person name="Shapiro H."/>
            <person name="Lucas S.M."/>
            <person name="Grimwood J."/>
            <person name="Schmutz J."/>
            <person name="Cardol P."/>
            <person name="Cerutti H."/>
            <person name="Chanfreau G."/>
            <person name="Chen C.L."/>
            <person name="Cognat V."/>
            <person name="Croft M.T."/>
            <person name="Dent R."/>
            <person name="Dutcher S."/>
            <person name="Fernandez E."/>
            <person name="Fukuzawa H."/>
            <person name="Gonzalez-Ballester D."/>
            <person name="Gonzalez-Halphen D."/>
            <person name="Hallmann A."/>
            <person name="Hanikenne M."/>
            <person name="Hippler M."/>
            <person name="Inwood W."/>
            <person name="Jabbari K."/>
            <person name="Kalanon M."/>
            <person name="Kuras R."/>
            <person name="Lefebvre P.A."/>
            <person name="Lemaire S.D."/>
            <person name="Lobanov A.V."/>
            <person name="Lohr M."/>
            <person name="Manuell A."/>
            <person name="Meier I."/>
            <person name="Mets L."/>
            <person name="Mittag M."/>
            <person name="Mittelmeier T."/>
            <person name="Moroney J.V."/>
            <person name="Moseley J."/>
            <person name="Napoli C."/>
            <person name="Nedelcu A.M."/>
            <person name="Niyogi K."/>
            <person name="Novoselov S.V."/>
            <person name="Paulsen I.T."/>
            <person name="Pazour G."/>
            <person name="Purton S."/>
            <person name="Ral J.P."/>
            <person name="Riano-Pachon D.M."/>
            <person name="Riekhof W."/>
            <person name="Rymarquis L."/>
            <person name="Schroda M."/>
            <person name="Stern D."/>
            <person name="Umen J."/>
            <person name="Willows R."/>
            <person name="Wilson N."/>
            <person name="Zimmer S.L."/>
            <person name="Allmer J."/>
            <person name="Balk J."/>
            <person name="Bisova K."/>
            <person name="Chen C.J."/>
            <person name="Elias M."/>
            <person name="Gendler K."/>
            <person name="Hauser C."/>
            <person name="Lamb M.R."/>
            <person name="Ledford H."/>
            <person name="Long J.C."/>
            <person name="Minagawa J."/>
            <person name="Page M.D."/>
            <person name="Pan J."/>
            <person name="Pootakham W."/>
            <person name="Roje S."/>
            <person name="Rose A."/>
            <person name="Stahlberg E."/>
            <person name="Terauchi A.M."/>
            <person name="Yang P."/>
            <person name="Ball S."/>
            <person name="Bowler C."/>
            <person name="Dieckmann C.L."/>
            <person name="Gladyshev V.N."/>
            <person name="Green P."/>
            <person name="Jorgensen R."/>
            <person name="Mayfield S."/>
            <person name="Mueller-Roeber B."/>
            <person name="Rajamani S."/>
            <person name="Sayre R.T."/>
            <person name="Brokstein P."/>
            <person name="Dubchak I."/>
            <person name="Goodstein D."/>
            <person name="Hornick L."/>
            <person name="Huang Y.W."/>
            <person name="Jhaveri J."/>
            <person name="Luo Y."/>
            <person name="Martinez D."/>
            <person name="Ngau W.C."/>
            <person name="Otillar B."/>
            <person name="Poliakov A."/>
            <person name="Porter A."/>
            <person name="Szajkowski L."/>
            <person name="Werner G."/>
            <person name="Zhou K."/>
            <person name="Grigoriev I.V."/>
            <person name="Rokhsar D.S."/>
            <person name="Grossman A.R."/>
        </authorList>
    </citation>
    <scope>NUCLEOTIDE SEQUENCE [LARGE SCALE GENOMIC DNA]</scope>
    <source>
        <strain evidence="6">CC-503</strain>
    </source>
</reference>
<dbReference type="InterPro" id="IPR036291">
    <property type="entry name" value="NAD(P)-bd_dom_sf"/>
</dbReference>
<dbReference type="GO" id="GO:0016854">
    <property type="term" value="F:racemase and epimerase activity"/>
    <property type="evidence" value="ECO:0000318"/>
    <property type="project" value="GO_Central"/>
</dbReference>
<dbReference type="Pfam" id="PF01370">
    <property type="entry name" value="Epimerase"/>
    <property type="match status" value="1"/>
</dbReference>
<evidence type="ECO:0000313" key="6">
    <source>
        <dbReference type="Proteomes" id="UP000006906"/>
    </source>
</evidence>
<dbReference type="Gene3D" id="3.40.50.720">
    <property type="entry name" value="NAD(P)-binding Rossmann-like Domain"/>
    <property type="match status" value="1"/>
</dbReference>
<sequence length="395" mass="41865">MQQQQQRHAALRPCTHPSRVAARRFISVRAKASATDSSSHTKNVFVFGLGYTSVALANWLAKEGWSISGTCRSEARVAGLRAKGWHVEGYDPGRGSTLSPELSARLADSPYVLSSIPPVALALYDPALSAQKSLLRPLAAGGRLAWFGYLSSTGVYGDWQGEWVDESSPCRQTSSKAIVRQEAEAAWQQMCEQHGLPTHIFRLGGIYGPGRSVLDSLRSQPADLSASQERRGRQRYTARCHVYDICAVLKASMAAPRPGAVYNIVDDDPAPRGEVMEFARRLVAGDSGGGAAVAAAGPEAAVEAEAAGQSPSGSGHEAAAGGSEAAGSGEGDSSGGSGRRRDGSGAERLEEKRVRNGLIRQELGVVLRYPTYREGVAALHGGDCWPLTPEDLVLL</sequence>
<dbReference type="InterPro" id="IPR001509">
    <property type="entry name" value="Epimerase_deHydtase"/>
</dbReference>
<proteinExistence type="inferred from homology"/>
<dbReference type="STRING" id="3055.A0A2K3CYJ2"/>
<protein>
    <recommendedName>
        <fullName evidence="4">NAD-dependent epimerase/dehydratase domain-containing protein</fullName>
    </recommendedName>
</protein>
<evidence type="ECO:0000313" key="5">
    <source>
        <dbReference type="EMBL" id="PNW73341.1"/>
    </source>
</evidence>
<feature type="compositionally biased region" description="Basic and acidic residues" evidence="3">
    <location>
        <begin position="339"/>
        <end position="349"/>
    </location>
</feature>
<accession>A0A2K3CYJ2</accession>
<dbReference type="GeneID" id="5718271"/>
<dbReference type="PANTHER" id="PTHR43574">
    <property type="entry name" value="EPIMERASE-RELATED"/>
    <property type="match status" value="1"/>
</dbReference>
<dbReference type="AlphaFoldDB" id="A0A2K3CYJ2"/>
<dbReference type="RefSeq" id="XP_042917009.1">
    <property type="nucleotide sequence ID" value="XM_043070336.1"/>
</dbReference>
<dbReference type="InParanoid" id="A0A2K3CYJ2"/>
<feature type="compositionally biased region" description="Low complexity" evidence="3">
    <location>
        <begin position="302"/>
        <end position="327"/>
    </location>
</feature>
<dbReference type="OrthoDB" id="5824at2759"/>
<dbReference type="EMBL" id="CM008975">
    <property type="protein sequence ID" value="PNW73341.1"/>
    <property type="molecule type" value="Genomic_DNA"/>
</dbReference>
<dbReference type="ExpressionAtlas" id="A0A2K3CYJ2">
    <property type="expression patterns" value="baseline"/>
</dbReference>
<evidence type="ECO:0000259" key="4">
    <source>
        <dbReference type="Pfam" id="PF01370"/>
    </source>
</evidence>
<dbReference type="OMA" id="FRCGGIY"/>
<evidence type="ECO:0000256" key="3">
    <source>
        <dbReference type="SAM" id="MobiDB-lite"/>
    </source>
</evidence>